<reference evidence="9 10" key="1">
    <citation type="submission" date="2017-01" db="EMBL/GenBank/DDBJ databases">
        <title>A new Hymenobacter.</title>
        <authorList>
            <person name="Liang Y."/>
            <person name="Feng F."/>
        </authorList>
    </citation>
    <scope>NUCLEOTIDE SEQUENCE [LARGE SCALE GENOMIC DNA]</scope>
    <source>
        <strain evidence="9">MIMBbqt21</strain>
    </source>
</reference>
<evidence type="ECO:0000259" key="8">
    <source>
        <dbReference type="Pfam" id="PF14748"/>
    </source>
</evidence>
<feature type="binding site" evidence="6">
    <location>
        <position position="59"/>
    </location>
    <ligand>
        <name>NADPH</name>
        <dbReference type="ChEBI" id="CHEBI:57783"/>
    </ligand>
</feature>
<dbReference type="GO" id="GO:0005737">
    <property type="term" value="C:cytoplasm"/>
    <property type="evidence" value="ECO:0007669"/>
    <property type="project" value="UniProtKB-SubCell"/>
</dbReference>
<dbReference type="Proteomes" id="UP000194873">
    <property type="component" value="Unassembled WGS sequence"/>
</dbReference>
<evidence type="ECO:0000256" key="6">
    <source>
        <dbReference type="PIRSR" id="PIRSR000193-1"/>
    </source>
</evidence>
<dbReference type="SUPFAM" id="SSF51735">
    <property type="entry name" value="NAD(P)-binding Rossmann-fold domains"/>
    <property type="match status" value="1"/>
</dbReference>
<dbReference type="NCBIfam" id="TIGR00112">
    <property type="entry name" value="proC"/>
    <property type="match status" value="1"/>
</dbReference>
<dbReference type="EC" id="1.5.1.2" evidence="4 5"/>
<dbReference type="Pfam" id="PF03807">
    <property type="entry name" value="F420_oxidored"/>
    <property type="match status" value="1"/>
</dbReference>
<dbReference type="Gene3D" id="3.40.50.720">
    <property type="entry name" value="NAD(P)-binding Rossmann-like Domain"/>
    <property type="match status" value="1"/>
</dbReference>
<dbReference type="InterPro" id="IPR000304">
    <property type="entry name" value="Pyrroline-COOH_reductase"/>
</dbReference>
<comment type="caution">
    <text evidence="9">The sequence shown here is derived from an EMBL/GenBank/DDBJ whole genome shotgun (WGS) entry which is preliminary data.</text>
</comment>
<gene>
    <name evidence="4" type="primary">proC</name>
    <name evidence="9" type="ORF">BXP70_01100</name>
</gene>
<dbReference type="SUPFAM" id="SSF48179">
    <property type="entry name" value="6-phosphogluconate dehydrogenase C-terminal domain-like"/>
    <property type="match status" value="1"/>
</dbReference>
<dbReference type="InterPro" id="IPR008927">
    <property type="entry name" value="6-PGluconate_DH-like_C_sf"/>
</dbReference>
<keyword evidence="4" id="KW-0028">Amino-acid biosynthesis</keyword>
<dbReference type="FunFam" id="1.10.3730.10:FF:000001">
    <property type="entry name" value="Pyrroline-5-carboxylate reductase"/>
    <property type="match status" value="1"/>
</dbReference>
<dbReference type="OrthoDB" id="9805754at2"/>
<protein>
    <recommendedName>
        <fullName evidence="4 5">Pyrroline-5-carboxylate reductase</fullName>
        <shortName evidence="4">P5C reductase</shortName>
        <shortName evidence="4">P5CR</shortName>
        <ecNumber evidence="4 5">1.5.1.2</ecNumber>
    </recommendedName>
    <alternativeName>
        <fullName evidence="4">PCA reductase</fullName>
    </alternativeName>
</protein>
<comment type="subcellular location">
    <subcellularLocation>
        <location evidence="4">Cytoplasm</location>
    </subcellularLocation>
</comment>
<dbReference type="AlphaFoldDB" id="A0A243WK98"/>
<comment type="pathway">
    <text evidence="4">Amino-acid biosynthesis; L-proline biosynthesis; L-proline from L-glutamate 5-semialdehyde: step 1/1.</text>
</comment>
<organism evidence="9 10">
    <name type="scientific">Hymenobacter crusticola</name>
    <dbReference type="NCBI Taxonomy" id="1770526"/>
    <lineage>
        <taxon>Bacteria</taxon>
        <taxon>Pseudomonadati</taxon>
        <taxon>Bacteroidota</taxon>
        <taxon>Cytophagia</taxon>
        <taxon>Cytophagales</taxon>
        <taxon>Hymenobacteraceae</taxon>
        <taxon>Hymenobacter</taxon>
    </lineage>
</organism>
<dbReference type="PIRSF" id="PIRSF000193">
    <property type="entry name" value="Pyrrol-5-carb_rd"/>
    <property type="match status" value="1"/>
</dbReference>
<keyword evidence="10" id="KW-1185">Reference proteome</keyword>
<dbReference type="InterPro" id="IPR028939">
    <property type="entry name" value="P5C_Rdtase_cat_N"/>
</dbReference>
<evidence type="ECO:0000313" key="9">
    <source>
        <dbReference type="EMBL" id="OUJ76324.1"/>
    </source>
</evidence>
<evidence type="ECO:0000256" key="5">
    <source>
        <dbReference type="NCBIfam" id="TIGR00112"/>
    </source>
</evidence>
<feature type="domain" description="Pyrroline-5-carboxylate reductase catalytic N-terminal" evidence="7">
    <location>
        <begin position="7"/>
        <end position="101"/>
    </location>
</feature>
<evidence type="ECO:0000256" key="4">
    <source>
        <dbReference type="HAMAP-Rule" id="MF_01925"/>
    </source>
</evidence>
<dbReference type="HAMAP" id="MF_01925">
    <property type="entry name" value="P5C_reductase"/>
    <property type="match status" value="1"/>
</dbReference>
<evidence type="ECO:0000256" key="3">
    <source>
        <dbReference type="ARBA" id="ARBA00023002"/>
    </source>
</evidence>
<keyword evidence="3 4" id="KW-0560">Oxidoreductase</keyword>
<dbReference type="Pfam" id="PF14748">
    <property type="entry name" value="P5CR_dimer"/>
    <property type="match status" value="1"/>
</dbReference>
<name>A0A243WK98_9BACT</name>
<accession>A0A243WK98</accession>
<dbReference type="EMBL" id="MTSE01000001">
    <property type="protein sequence ID" value="OUJ76324.1"/>
    <property type="molecule type" value="Genomic_DNA"/>
</dbReference>
<dbReference type="UniPathway" id="UPA00098">
    <property type="reaction ID" value="UER00361"/>
</dbReference>
<comment type="catalytic activity">
    <reaction evidence="4">
        <text>L-proline + NADP(+) = (S)-1-pyrroline-5-carboxylate + NADPH + 2 H(+)</text>
        <dbReference type="Rhea" id="RHEA:14109"/>
        <dbReference type="ChEBI" id="CHEBI:15378"/>
        <dbReference type="ChEBI" id="CHEBI:17388"/>
        <dbReference type="ChEBI" id="CHEBI:57783"/>
        <dbReference type="ChEBI" id="CHEBI:58349"/>
        <dbReference type="ChEBI" id="CHEBI:60039"/>
        <dbReference type="EC" id="1.5.1.2"/>
    </reaction>
</comment>
<keyword evidence="4" id="KW-0641">Proline biosynthesis</keyword>
<evidence type="ECO:0000256" key="1">
    <source>
        <dbReference type="ARBA" id="ARBA00005525"/>
    </source>
</evidence>
<feature type="binding site" evidence="6">
    <location>
        <begin position="72"/>
        <end position="75"/>
    </location>
    <ligand>
        <name>NADP(+)</name>
        <dbReference type="ChEBI" id="CHEBI:58349"/>
    </ligand>
</feature>
<dbReference type="PANTHER" id="PTHR11645">
    <property type="entry name" value="PYRROLINE-5-CARBOXYLATE REDUCTASE"/>
    <property type="match status" value="1"/>
</dbReference>
<dbReference type="InterPro" id="IPR036291">
    <property type="entry name" value="NAD(P)-bd_dom_sf"/>
</dbReference>
<feature type="domain" description="Pyrroline-5-carboxylate reductase dimerisation" evidence="8">
    <location>
        <begin position="164"/>
        <end position="266"/>
    </location>
</feature>
<evidence type="ECO:0000256" key="2">
    <source>
        <dbReference type="ARBA" id="ARBA00022857"/>
    </source>
</evidence>
<dbReference type="PANTHER" id="PTHR11645:SF0">
    <property type="entry name" value="PYRROLINE-5-CARBOXYLATE REDUCTASE 3"/>
    <property type="match status" value="1"/>
</dbReference>
<keyword evidence="4" id="KW-0963">Cytoplasm</keyword>
<keyword evidence="2 4" id="KW-0521">NADP</keyword>
<dbReference type="GO" id="GO:0004735">
    <property type="term" value="F:pyrroline-5-carboxylate reductase activity"/>
    <property type="evidence" value="ECO:0007669"/>
    <property type="project" value="UniProtKB-UniRule"/>
</dbReference>
<comment type="similarity">
    <text evidence="1 4">Belongs to the pyrroline-5-carboxylate reductase family.</text>
</comment>
<evidence type="ECO:0000313" key="10">
    <source>
        <dbReference type="Proteomes" id="UP000194873"/>
    </source>
</evidence>
<dbReference type="InterPro" id="IPR029036">
    <property type="entry name" value="P5CR_dimer"/>
</dbReference>
<comment type="catalytic activity">
    <reaction evidence="4">
        <text>L-proline + NAD(+) = (S)-1-pyrroline-5-carboxylate + NADH + 2 H(+)</text>
        <dbReference type="Rhea" id="RHEA:14105"/>
        <dbReference type="ChEBI" id="CHEBI:15378"/>
        <dbReference type="ChEBI" id="CHEBI:17388"/>
        <dbReference type="ChEBI" id="CHEBI:57540"/>
        <dbReference type="ChEBI" id="CHEBI:57945"/>
        <dbReference type="ChEBI" id="CHEBI:60039"/>
        <dbReference type="EC" id="1.5.1.2"/>
    </reaction>
</comment>
<dbReference type="GO" id="GO:0055129">
    <property type="term" value="P:L-proline biosynthetic process"/>
    <property type="evidence" value="ECO:0007669"/>
    <property type="project" value="UniProtKB-UniRule"/>
</dbReference>
<comment type="function">
    <text evidence="4">Catalyzes the reduction of 1-pyrroline-5-carboxylate (PCA) to L-proline.</text>
</comment>
<sequence>MKKSASRVAILGSGNIGIALAKGLVKAGIFEPAQITLTRRNSAALATLAQEGYTTGSDNPAAVEQADILVLAVLPQQLNKVLEGIKPSIEPHKHLIISVISGVSCADIRQELGVEVPVVRAMPNTAISIGHSMTCVASDCASEEQLALVEALFDTVGSTIRINEELMTSATALCACGIAFFLRSIRAASQGGTEIGFHAHDALKMAAQTAKGAADLLLQLASHPEQEIDKVTSPKGCTIAGLNEMEHNGFSSAMIKGIKLSAEKAGTLYKEN</sequence>
<dbReference type="RefSeq" id="WP_086592571.1">
    <property type="nucleotide sequence ID" value="NZ_MTSE01000001.1"/>
</dbReference>
<dbReference type="Gene3D" id="1.10.3730.10">
    <property type="entry name" value="ProC C-terminal domain-like"/>
    <property type="match status" value="1"/>
</dbReference>
<proteinExistence type="inferred from homology"/>
<evidence type="ECO:0000259" key="7">
    <source>
        <dbReference type="Pfam" id="PF03807"/>
    </source>
</evidence>